<evidence type="ECO:0000256" key="1">
    <source>
        <dbReference type="ARBA" id="ARBA00004442"/>
    </source>
</evidence>
<proteinExistence type="predicted"/>
<dbReference type="Pfam" id="PF22829">
    <property type="entry name" value="HphA_C"/>
    <property type="match status" value="1"/>
</dbReference>
<evidence type="ECO:0000256" key="2">
    <source>
        <dbReference type="SAM" id="SignalP"/>
    </source>
</evidence>
<dbReference type="Pfam" id="PF22828">
    <property type="entry name" value="HphA_N"/>
    <property type="match status" value="1"/>
</dbReference>
<dbReference type="InterPro" id="IPR011250">
    <property type="entry name" value="OMP/PagP_B-barrel"/>
</dbReference>
<name>A0A1X3CRW3_9NEIS</name>
<dbReference type="InterPro" id="IPR054535">
    <property type="entry name" value="HphA_N"/>
</dbReference>
<dbReference type="GO" id="GO:0009279">
    <property type="term" value="C:cell outer membrane"/>
    <property type="evidence" value="ECO:0007669"/>
    <property type="project" value="UniProtKB-SubCell"/>
</dbReference>
<feature type="chain" id="PRO_5030037477" evidence="2">
    <location>
        <begin position="22"/>
        <end position="242"/>
    </location>
</feature>
<keyword evidence="2" id="KW-0732">Signal</keyword>
<dbReference type="RefSeq" id="WP_085417414.1">
    <property type="nucleotide sequence ID" value="NZ_CAUJPY010000038.1"/>
</dbReference>
<gene>
    <name evidence="5" type="ORF">NCTC10296_00896</name>
</gene>
<dbReference type="EMBL" id="LR134313">
    <property type="protein sequence ID" value="VEF00521.1"/>
    <property type="molecule type" value="Genomic_DNA"/>
</dbReference>
<dbReference type="Proteomes" id="UP000279284">
    <property type="component" value="Chromosome"/>
</dbReference>
<feature type="domain" description="HphA N-terminal heme-binding" evidence="3">
    <location>
        <begin position="39"/>
        <end position="117"/>
    </location>
</feature>
<reference evidence="5 6" key="1">
    <citation type="submission" date="2018-12" db="EMBL/GenBank/DDBJ databases">
        <authorList>
            <consortium name="Pathogen Informatics"/>
        </authorList>
    </citation>
    <scope>NUCLEOTIDE SEQUENCE [LARGE SCALE GENOMIC DNA]</scope>
    <source>
        <strain evidence="5 6">NCTC10296</strain>
    </source>
</reference>
<evidence type="ECO:0000313" key="6">
    <source>
        <dbReference type="Proteomes" id="UP000279284"/>
    </source>
</evidence>
<comment type="subcellular location">
    <subcellularLocation>
        <location evidence="1">Cell outer membrane</location>
    </subcellularLocation>
</comment>
<dbReference type="NCBIfam" id="NF041636">
    <property type="entry name" value="slam_lipo"/>
    <property type="match status" value="1"/>
</dbReference>
<accession>A0A1X3CRW3</accession>
<feature type="signal peptide" evidence="2">
    <location>
        <begin position="1"/>
        <end position="21"/>
    </location>
</feature>
<organism evidence="5 6">
    <name type="scientific">Neisseria canis</name>
    <dbReference type="NCBI Taxonomy" id="493"/>
    <lineage>
        <taxon>Bacteria</taxon>
        <taxon>Pseudomonadati</taxon>
        <taxon>Pseudomonadota</taxon>
        <taxon>Betaproteobacteria</taxon>
        <taxon>Neisseriales</taxon>
        <taxon>Neisseriaceae</taxon>
        <taxon>Neisseria</taxon>
    </lineage>
</organism>
<evidence type="ECO:0000259" key="3">
    <source>
        <dbReference type="Pfam" id="PF22828"/>
    </source>
</evidence>
<evidence type="ECO:0000313" key="5">
    <source>
        <dbReference type="EMBL" id="VEF00521.1"/>
    </source>
</evidence>
<dbReference type="SUPFAM" id="SSF56925">
    <property type="entry name" value="OMPA-like"/>
    <property type="match status" value="1"/>
</dbReference>
<dbReference type="AlphaFoldDB" id="A0A1X3CRW3"/>
<evidence type="ECO:0000259" key="4">
    <source>
        <dbReference type="Pfam" id="PF22829"/>
    </source>
</evidence>
<dbReference type="InterPro" id="IPR054536">
    <property type="entry name" value="HphA_C"/>
</dbReference>
<dbReference type="InterPro" id="IPR054843">
    <property type="entry name" value="Slam_hemophilin_C"/>
</dbReference>
<dbReference type="OrthoDB" id="8607327at2"/>
<dbReference type="KEGG" id="nci:NCTC10296_00896"/>
<sequence>MNIKKTTLTLMAALLCSGAYAGSDYYYPDAGWVPAKKVKWGKPASEEVGEKVLKNVAKKSHVHYKYLNHYAAGSDKNGVKTIHAHDQKHGRHMGKFAFNTIKSGGSEVYYGEWNGNEYVKGKNRGVFYSGDKRATNMPMSGTATYNVKGINNYNGNNQLHGQLHADFGKRTLTGSMKNSAVKMDIYSHIKPHKASFKGHAVANGHYGKTEGHFFGNGASSLAGVTKFKTNHNLDTAFGGTKK</sequence>
<keyword evidence="6" id="KW-1185">Reference proteome</keyword>
<feature type="domain" description="HphA C-terminal" evidence="4">
    <location>
        <begin position="135"/>
        <end position="241"/>
    </location>
</feature>
<dbReference type="Gene3D" id="2.40.160.90">
    <property type="match status" value="1"/>
</dbReference>
<protein>
    <submittedName>
        <fullName evidence="5">Uncharacterized protein</fullName>
    </submittedName>
</protein>